<dbReference type="EMBL" id="JASNWA010000011">
    <property type="protein sequence ID" value="KAK3167425.1"/>
    <property type="molecule type" value="Genomic_DNA"/>
</dbReference>
<comment type="caution">
    <text evidence="1">The sequence shown here is derived from an EMBL/GenBank/DDBJ whole genome shotgun (WGS) entry which is preliminary data.</text>
</comment>
<keyword evidence="2" id="KW-1185">Reference proteome</keyword>
<dbReference type="Proteomes" id="UP001276659">
    <property type="component" value="Unassembled WGS sequence"/>
</dbReference>
<organism evidence="1 2">
    <name type="scientific">Lepraria neglecta</name>
    <dbReference type="NCBI Taxonomy" id="209136"/>
    <lineage>
        <taxon>Eukaryota</taxon>
        <taxon>Fungi</taxon>
        <taxon>Dikarya</taxon>
        <taxon>Ascomycota</taxon>
        <taxon>Pezizomycotina</taxon>
        <taxon>Lecanoromycetes</taxon>
        <taxon>OSLEUM clade</taxon>
        <taxon>Lecanoromycetidae</taxon>
        <taxon>Lecanorales</taxon>
        <taxon>Lecanorineae</taxon>
        <taxon>Stereocaulaceae</taxon>
        <taxon>Lepraria</taxon>
    </lineage>
</organism>
<accession>A0AAE0DFP3</accession>
<evidence type="ECO:0000313" key="2">
    <source>
        <dbReference type="Proteomes" id="UP001276659"/>
    </source>
</evidence>
<evidence type="ECO:0000313" key="1">
    <source>
        <dbReference type="EMBL" id="KAK3167425.1"/>
    </source>
</evidence>
<gene>
    <name evidence="1" type="ORF">OEA41_010552</name>
</gene>
<proteinExistence type="predicted"/>
<sequence length="165" mass="18828">MLGPKLVLYNYLILSTLPPCNPTKIPEETRKKTYDTPQKSKIQGAHEYLVAKGIPIDEREIFDSFSVLERSRYRIIENRALSPTRKNQEGVNKTRGRKSKLSGANVRETDYLLEETGLDLGANGIHWDAIAWTLDHDVLGHTLQRTMRDTITNSKYVSALKEFLP</sequence>
<protein>
    <submittedName>
        <fullName evidence="1">Uncharacterized protein</fullName>
    </submittedName>
</protein>
<dbReference type="AlphaFoldDB" id="A0AAE0DFP3"/>
<name>A0AAE0DFP3_9LECA</name>
<reference evidence="1" key="1">
    <citation type="submission" date="2022-11" db="EMBL/GenBank/DDBJ databases">
        <title>Chromosomal genome sequence assembly and mating type (MAT) locus characterization of the leprose asexual lichenized fungus Lepraria neglecta (Nyl.) Erichsen.</title>
        <authorList>
            <person name="Allen J.L."/>
            <person name="Pfeffer B."/>
        </authorList>
    </citation>
    <scope>NUCLEOTIDE SEQUENCE</scope>
    <source>
        <strain evidence="1">Allen 5258</strain>
    </source>
</reference>